<keyword evidence="2" id="KW-0175">Coiled coil</keyword>
<sequence length="1685" mass="188584">MRKRLHDLKAGLKADLKAALPARPSQQTEDQSSIDGASTSTLTVPALVKLDTPDQTSDGPPALSKASNGQDDKPATTTQIGHKTGHVISDIKSGRSSPETSLQVEDGRVSSDQRDPEHSASNETVALLGKENNNGLSLKKDEWQVASEAVWKQAYDRFVKEQKDLSEFYETFIGVDAGVPPNSDIKTEMRAIVEKQQKHMEERQWTFRAWGMSKPRKVRDAIDGIFSTAKNASGLISLGMTFAPVYVSLPWSAISALIPFIMNDTAQQNGAIQGVEDITRIIHGYNIAEKTYLGMKGAEIDERFADAVLDLYVAILTYQAEVARYFGKRTAINLLTNALQQGVVWKDESASIVNKDKEAQRNLSFLGPGLVEEFFKMQNKKYELLIRAISSQRDRDDDLLKWLYPRPPFEGHFKVAKDLGQRYTSSNKWILHLPEFIDWKSSADGVLLLEGSVGTGKSSITFSVIEDSLKNPGGGHLAFFYCSKSTGVDQDLTLSILKSFLRQCATNVEEGSIHSTIREFHDDNKERCPEKCDLGSEECFPQLKDIVNASRHLTIVIDALDECQDLDDLLSNIEELRREAGDKLRIFLTSRYGLADTVRSYLPDAKRLEILDQNSADIEEYLKQEIPVEMEARRVGNAMTDEQANRLKEMLKSRARGMFLWVTLQVGVFLPQDRRARPKTVEDVESRLKALEASGADLHERLSSAYDQVYKIAIGPADQSRRKAMVDTALKWVLCSYRPVNISELCYAVAIGPDGVLNESIKNGDDVLLEVCSNLLTKDPSGVIRLSHLSVKEYFQGRKSITESSGPFDVINCHAQVALTCLHYKCLNVPRESSQASRTQHEFSVTANDINAIGLPTYAVTYWSKHYKNAGRNESKALEESSLFRLLIKFLESRPDGPRRMQILNLGNNDNLQDIPGPVFTLEDKLRKAARLGWEDEVESLIALGASIYGQNAYGDTVLHEAVDWGRADVVEIILGNADVRDPDLLSIANASGNTVLHASVFWGRKDVLRVMADRSSFFAPLNINSMSPLDVSNMEKHLEADQVSPAPSDSTRVSAIWDQKKVFFAGASLTTEHGRYIYEESNTPYIQNTETKTEFKDLYLETSASCGCKLCALFVQEFIRRGYFFDDRDETSSYVSVKLSLANVPWSSTGSRDLLTVLVGENAKVVLELHIDSDNAPTRGTYEDLSGRSIARVSHSEECFSLAKSWLDGCQKSHTKCQANLESRLPTRVVCFDDSSDDDDFHLRLRNSEVDERGAYVYLSYAWGGLQPLITKESNMSDFTKGIPLETIPVTWRDAFVLVRQLGIKYLWIDALCIVQDSQEDWAREASQIGDYVSNAAIVLAAGFGANPSTGLFTSRQTEDLTWLVYTGVKAGGHSSSGVVRFRRPLEETREAILKTPLAQRAWTMQETVLPERLLYYGSEQLYWNCQEYALAEGSTFPERPIWDLASQMRALSTQPTSNISPLLLNPWYGLVQEYSARVLVYRGDKFPAIESIARAFEASGGNYFAGLWKNDMHRGLLWNVTKLAKAERPEYIAPSWSWASLDVPVNYEVMKGIRLPIDSRSSANIIDITVESSSFHSFGRVKSGHLILSGLAQEVNEDLKLSSSTYLFDTRRGRDLWEAKASFTSVLIARWAHGLTNRGSQWVGLILSKLENQDNTYVREGLLIGPMYEDKMLGWERRTLKIV</sequence>
<feature type="compositionally biased region" description="Basic and acidic residues" evidence="3">
    <location>
        <begin position="105"/>
        <end position="120"/>
    </location>
</feature>
<evidence type="ECO:0000259" key="7">
    <source>
        <dbReference type="Pfam" id="PF24883"/>
    </source>
</evidence>
<feature type="compositionally biased region" description="Polar residues" evidence="3">
    <location>
        <begin position="94"/>
        <end position="103"/>
    </location>
</feature>
<dbReference type="Pfam" id="PF24883">
    <property type="entry name" value="NPHP3_N"/>
    <property type="match status" value="1"/>
</dbReference>
<dbReference type="Pfam" id="PF22939">
    <property type="entry name" value="WHD_GPIID"/>
    <property type="match status" value="1"/>
</dbReference>
<evidence type="ECO:0000256" key="3">
    <source>
        <dbReference type="SAM" id="MobiDB-lite"/>
    </source>
</evidence>
<accession>A0A370T9E5</accession>
<dbReference type="PANTHER" id="PTHR33112">
    <property type="entry name" value="DOMAIN PROTEIN, PUTATIVE-RELATED"/>
    <property type="match status" value="1"/>
</dbReference>
<dbReference type="RefSeq" id="XP_031864796.1">
    <property type="nucleotide sequence ID" value="XM_032019089.1"/>
</dbReference>
<dbReference type="SUPFAM" id="SSF52540">
    <property type="entry name" value="P-loop containing nucleoside triphosphate hydrolases"/>
    <property type="match status" value="1"/>
</dbReference>
<keyword evidence="9" id="KW-1185">Reference proteome</keyword>
<dbReference type="InterPro" id="IPR036770">
    <property type="entry name" value="Ankyrin_rpt-contain_sf"/>
</dbReference>
<feature type="compositionally biased region" description="Polar residues" evidence="3">
    <location>
        <begin position="65"/>
        <end position="81"/>
    </location>
</feature>
<evidence type="ECO:0000256" key="2">
    <source>
        <dbReference type="SAM" id="Coils"/>
    </source>
</evidence>
<dbReference type="InterPro" id="IPR027417">
    <property type="entry name" value="P-loop_NTPase"/>
</dbReference>
<dbReference type="GeneID" id="43603315"/>
<dbReference type="OrthoDB" id="7464126at2759"/>
<feature type="coiled-coil region" evidence="2">
    <location>
        <begin position="559"/>
        <end position="586"/>
    </location>
</feature>
<feature type="domain" description="GPI inositol-deacylase winged helix" evidence="6">
    <location>
        <begin position="720"/>
        <end position="795"/>
    </location>
</feature>
<keyword evidence="1" id="KW-0677">Repeat</keyword>
<dbReference type="Pfam" id="PF06985">
    <property type="entry name" value="HET"/>
    <property type="match status" value="1"/>
</dbReference>
<reference evidence="8 9" key="1">
    <citation type="journal article" date="2018" name="IMA Fungus">
        <title>IMA Genome-F 9: Draft genome sequence of Annulohypoxylon stygium, Aspergillus mulundensis, Berkeleyomyces basicola (syn. Thielaviopsis basicola), Ceratocystis smalleyi, two Cercospora beticola strains, Coleophoma cylindrospora, Fusarium fracticaudum, Phialophora cf. hyalina, and Morchella septimelata.</title>
        <authorList>
            <person name="Wingfield B.D."/>
            <person name="Bills G.F."/>
            <person name="Dong Y."/>
            <person name="Huang W."/>
            <person name="Nel W.J."/>
            <person name="Swalarsk-Parry B.S."/>
            <person name="Vaghefi N."/>
            <person name="Wilken P.M."/>
            <person name="An Z."/>
            <person name="de Beer Z.W."/>
            <person name="De Vos L."/>
            <person name="Chen L."/>
            <person name="Duong T.A."/>
            <person name="Gao Y."/>
            <person name="Hammerbacher A."/>
            <person name="Kikkert J.R."/>
            <person name="Li Y."/>
            <person name="Li H."/>
            <person name="Li K."/>
            <person name="Li Q."/>
            <person name="Liu X."/>
            <person name="Ma X."/>
            <person name="Naidoo K."/>
            <person name="Pethybridge S.J."/>
            <person name="Sun J."/>
            <person name="Steenkamp E.T."/>
            <person name="van der Nest M.A."/>
            <person name="van Wyk S."/>
            <person name="Wingfield M.J."/>
            <person name="Xiong C."/>
            <person name="Yue Q."/>
            <person name="Zhang X."/>
        </authorList>
    </citation>
    <scope>NUCLEOTIDE SEQUENCE [LARGE SCALE GENOMIC DNA]</scope>
    <source>
        <strain evidence="8 9">BP 5553</strain>
    </source>
</reference>
<dbReference type="SUPFAM" id="SSF48403">
    <property type="entry name" value="Ankyrin repeat"/>
    <property type="match status" value="1"/>
</dbReference>
<evidence type="ECO:0000259" key="5">
    <source>
        <dbReference type="Pfam" id="PF17100"/>
    </source>
</evidence>
<proteinExistence type="predicted"/>
<dbReference type="Pfam" id="PF12796">
    <property type="entry name" value="Ank_2"/>
    <property type="match status" value="1"/>
</dbReference>
<dbReference type="Gene3D" id="3.40.50.300">
    <property type="entry name" value="P-loop containing nucleotide triphosphate hydrolases"/>
    <property type="match status" value="1"/>
</dbReference>
<evidence type="ECO:0000259" key="6">
    <source>
        <dbReference type="Pfam" id="PF22939"/>
    </source>
</evidence>
<dbReference type="InterPro" id="IPR054471">
    <property type="entry name" value="GPIID_WHD"/>
</dbReference>
<dbReference type="EMBL" id="NPIC01000016">
    <property type="protein sequence ID" value="RDL30188.1"/>
    <property type="molecule type" value="Genomic_DNA"/>
</dbReference>
<comment type="caution">
    <text evidence="8">The sequence shown here is derived from an EMBL/GenBank/DDBJ whole genome shotgun (WGS) entry which is preliminary data.</text>
</comment>
<dbReference type="InterPro" id="IPR056884">
    <property type="entry name" value="NPHP3-like_N"/>
</dbReference>
<evidence type="ECO:0000256" key="1">
    <source>
        <dbReference type="ARBA" id="ARBA00022737"/>
    </source>
</evidence>
<dbReference type="Proteomes" id="UP000254866">
    <property type="component" value="Unassembled WGS sequence"/>
</dbReference>
<dbReference type="STRING" id="2656787.A0A370T9E5"/>
<dbReference type="InterPro" id="IPR010730">
    <property type="entry name" value="HET"/>
</dbReference>
<evidence type="ECO:0000259" key="4">
    <source>
        <dbReference type="Pfam" id="PF06985"/>
    </source>
</evidence>
<dbReference type="PANTHER" id="PTHR33112:SF16">
    <property type="entry name" value="HETEROKARYON INCOMPATIBILITY DOMAIN-CONTAINING PROTEIN"/>
    <property type="match status" value="1"/>
</dbReference>
<evidence type="ECO:0000313" key="8">
    <source>
        <dbReference type="EMBL" id="RDL30188.1"/>
    </source>
</evidence>
<feature type="domain" description="Heterokaryon incompatibility" evidence="4">
    <location>
        <begin position="1257"/>
        <end position="1408"/>
    </location>
</feature>
<feature type="domain" description="Nephrocystin 3-like N-terminal" evidence="7">
    <location>
        <begin position="427"/>
        <end position="591"/>
    </location>
</feature>
<feature type="compositionally biased region" description="Polar residues" evidence="3">
    <location>
        <begin position="24"/>
        <end position="43"/>
    </location>
</feature>
<dbReference type="Pfam" id="PF17100">
    <property type="entry name" value="NACHT_N"/>
    <property type="match status" value="1"/>
</dbReference>
<gene>
    <name evidence="8" type="ORF">BP5553_10466</name>
</gene>
<dbReference type="InterPro" id="IPR002110">
    <property type="entry name" value="Ankyrin_rpt"/>
</dbReference>
<dbReference type="Gene3D" id="1.25.40.20">
    <property type="entry name" value="Ankyrin repeat-containing domain"/>
    <property type="match status" value="1"/>
</dbReference>
<evidence type="ECO:0000313" key="9">
    <source>
        <dbReference type="Proteomes" id="UP000254866"/>
    </source>
</evidence>
<organism evidence="8 9">
    <name type="scientific">Venustampulla echinocandica</name>
    <dbReference type="NCBI Taxonomy" id="2656787"/>
    <lineage>
        <taxon>Eukaryota</taxon>
        <taxon>Fungi</taxon>
        <taxon>Dikarya</taxon>
        <taxon>Ascomycota</taxon>
        <taxon>Pezizomycotina</taxon>
        <taxon>Leotiomycetes</taxon>
        <taxon>Helotiales</taxon>
        <taxon>Pleuroascaceae</taxon>
        <taxon>Venustampulla</taxon>
    </lineage>
</organism>
<feature type="domain" description="NWD NACHT-NTPase N-terminal" evidence="5">
    <location>
        <begin position="149"/>
        <end position="358"/>
    </location>
</feature>
<dbReference type="InterPro" id="IPR031359">
    <property type="entry name" value="NACHT_N"/>
</dbReference>
<feature type="region of interest" description="Disordered" evidence="3">
    <location>
        <begin position="15"/>
        <end position="124"/>
    </location>
</feature>
<dbReference type="SMART" id="SM00248">
    <property type="entry name" value="ANK"/>
    <property type="match status" value="2"/>
</dbReference>
<protein>
    <submittedName>
        <fullName evidence="8">Uncharacterized protein</fullName>
    </submittedName>
</protein>
<name>A0A370T9E5_9HELO</name>